<feature type="non-terminal residue" evidence="1">
    <location>
        <position position="45"/>
    </location>
</feature>
<dbReference type="Proteomes" id="UP000265520">
    <property type="component" value="Unassembled WGS sequence"/>
</dbReference>
<name>A0A392W755_9FABA</name>
<evidence type="ECO:0000313" key="2">
    <source>
        <dbReference type="Proteomes" id="UP000265520"/>
    </source>
</evidence>
<comment type="caution">
    <text evidence="1">The sequence shown here is derived from an EMBL/GenBank/DDBJ whole genome shotgun (WGS) entry which is preliminary data.</text>
</comment>
<protein>
    <submittedName>
        <fullName evidence="1">Disease resistance protein</fullName>
    </submittedName>
</protein>
<accession>A0A392W755</accession>
<reference evidence="1 2" key="1">
    <citation type="journal article" date="2018" name="Front. Plant Sci.">
        <title>Red Clover (Trifolium pratense) and Zigzag Clover (T. medium) - A Picture of Genomic Similarities and Differences.</title>
        <authorList>
            <person name="Dluhosova J."/>
            <person name="Istvanek J."/>
            <person name="Nedelnik J."/>
            <person name="Repkova J."/>
        </authorList>
    </citation>
    <scope>NUCLEOTIDE SEQUENCE [LARGE SCALE GENOMIC DNA]</scope>
    <source>
        <strain evidence="2">cv. 10/8</strain>
        <tissue evidence="1">Leaf</tissue>
    </source>
</reference>
<keyword evidence="2" id="KW-1185">Reference proteome</keyword>
<dbReference type="AlphaFoldDB" id="A0A392W755"/>
<dbReference type="EMBL" id="LXQA011415701">
    <property type="protein sequence ID" value="MCI96474.1"/>
    <property type="molecule type" value="Genomic_DNA"/>
</dbReference>
<evidence type="ECO:0000313" key="1">
    <source>
        <dbReference type="EMBL" id="MCI96474.1"/>
    </source>
</evidence>
<sequence>MWVCVSDDFDLKKIVLKVINSASAASTLDSASTVAHQENISHFDI</sequence>
<proteinExistence type="predicted"/>
<organism evidence="1 2">
    <name type="scientific">Trifolium medium</name>
    <dbReference type="NCBI Taxonomy" id="97028"/>
    <lineage>
        <taxon>Eukaryota</taxon>
        <taxon>Viridiplantae</taxon>
        <taxon>Streptophyta</taxon>
        <taxon>Embryophyta</taxon>
        <taxon>Tracheophyta</taxon>
        <taxon>Spermatophyta</taxon>
        <taxon>Magnoliopsida</taxon>
        <taxon>eudicotyledons</taxon>
        <taxon>Gunneridae</taxon>
        <taxon>Pentapetalae</taxon>
        <taxon>rosids</taxon>
        <taxon>fabids</taxon>
        <taxon>Fabales</taxon>
        <taxon>Fabaceae</taxon>
        <taxon>Papilionoideae</taxon>
        <taxon>50 kb inversion clade</taxon>
        <taxon>NPAAA clade</taxon>
        <taxon>Hologalegina</taxon>
        <taxon>IRL clade</taxon>
        <taxon>Trifolieae</taxon>
        <taxon>Trifolium</taxon>
    </lineage>
</organism>